<organism evidence="1 2">
    <name type="scientific">Pseudoalteromonas peptidolytica F12-50-A1</name>
    <dbReference type="NCBI Taxonomy" id="1315280"/>
    <lineage>
        <taxon>Bacteria</taxon>
        <taxon>Pseudomonadati</taxon>
        <taxon>Pseudomonadota</taxon>
        <taxon>Gammaproteobacteria</taxon>
        <taxon>Alteromonadales</taxon>
        <taxon>Pseudoalteromonadaceae</taxon>
        <taxon>Pseudoalteromonas</taxon>
    </lineage>
</organism>
<keyword evidence="2" id="KW-1185">Reference proteome</keyword>
<dbReference type="EMBL" id="AQHF01000020">
    <property type="protein sequence ID" value="MBE0345607.1"/>
    <property type="molecule type" value="Genomic_DNA"/>
</dbReference>
<name>A0A8I0MTK7_9GAMM</name>
<dbReference type="Proteomes" id="UP000660708">
    <property type="component" value="Unassembled WGS sequence"/>
</dbReference>
<dbReference type="AlphaFoldDB" id="A0A8I0MTK7"/>
<accession>A0A8I0MTK7</accession>
<comment type="caution">
    <text evidence="1">The sequence shown here is derived from an EMBL/GenBank/DDBJ whole genome shotgun (WGS) entry which is preliminary data.</text>
</comment>
<proteinExistence type="predicted"/>
<evidence type="ECO:0000313" key="1">
    <source>
        <dbReference type="EMBL" id="MBE0345607.1"/>
    </source>
</evidence>
<protein>
    <submittedName>
        <fullName evidence="1">Uncharacterized protein</fullName>
    </submittedName>
</protein>
<gene>
    <name evidence="1" type="ORF">PPEP_a0514</name>
</gene>
<reference evidence="1 2" key="1">
    <citation type="submission" date="2015-06" db="EMBL/GenBank/DDBJ databases">
        <title>Genome sequence of Pseudoalteromonas peptidolytica.</title>
        <authorList>
            <person name="Xie B.-B."/>
            <person name="Rong J.-C."/>
            <person name="Qin Q.-L."/>
            <person name="Zhang Y.-Z."/>
        </authorList>
    </citation>
    <scope>NUCLEOTIDE SEQUENCE [LARGE SCALE GENOMIC DNA]</scope>
    <source>
        <strain evidence="1 2">F12-50-A1</strain>
    </source>
</reference>
<evidence type="ECO:0000313" key="2">
    <source>
        <dbReference type="Proteomes" id="UP000660708"/>
    </source>
</evidence>
<sequence length="56" mass="6263">MLKTRFFGKTVNTAFAVMTVLFIILTLTTDAHSISSHETEVEIFAQDKVISESKSQ</sequence>